<feature type="transmembrane region" description="Helical" evidence="1">
    <location>
        <begin position="25"/>
        <end position="43"/>
    </location>
</feature>
<reference evidence="2 3" key="1">
    <citation type="submission" date="2018-02" db="EMBL/GenBank/DDBJ databases">
        <title>Genomic Encyclopedia of Archaeal and Bacterial Type Strains, Phase II (KMG-II): from individual species to whole genera.</title>
        <authorList>
            <person name="Goeker M."/>
        </authorList>
    </citation>
    <scope>NUCLEOTIDE SEQUENCE [LARGE SCALE GENOMIC DNA]</scope>
    <source>
        <strain evidence="2 3">YU 961-1</strain>
    </source>
</reference>
<accession>A0A2S6GPS8</accession>
<keyword evidence="1" id="KW-0472">Membrane</keyword>
<dbReference type="AlphaFoldDB" id="A0A2S6GPS8"/>
<organism evidence="2 3">
    <name type="scientific">Actinokineospora auranticolor</name>
    <dbReference type="NCBI Taxonomy" id="155976"/>
    <lineage>
        <taxon>Bacteria</taxon>
        <taxon>Bacillati</taxon>
        <taxon>Actinomycetota</taxon>
        <taxon>Actinomycetes</taxon>
        <taxon>Pseudonocardiales</taxon>
        <taxon>Pseudonocardiaceae</taxon>
        <taxon>Actinokineospora</taxon>
    </lineage>
</organism>
<proteinExistence type="predicted"/>
<evidence type="ECO:0000313" key="2">
    <source>
        <dbReference type="EMBL" id="PPK67206.1"/>
    </source>
</evidence>
<comment type="caution">
    <text evidence="2">The sequence shown here is derived from an EMBL/GenBank/DDBJ whole genome shotgun (WGS) entry which is preliminary data.</text>
</comment>
<dbReference type="EMBL" id="PTIX01000008">
    <property type="protein sequence ID" value="PPK67206.1"/>
    <property type="molecule type" value="Genomic_DNA"/>
</dbReference>
<sequence>MADGALTQADLTAQRATDRLEVGQRLLATAAAVTLVLVTVIHWCRTPNTYRVARTYDLWELAERVDGSVYVTVGLQLVLALATFVVTVRQDVGSVAVRVVPIVATLAVATVFLPRLTVPDKYEHWQWGMATWVAVVAAITASWSTLRRRDILRGRFQTAWW</sequence>
<keyword evidence="3" id="KW-1185">Reference proteome</keyword>
<dbReference type="Proteomes" id="UP000239203">
    <property type="component" value="Unassembled WGS sequence"/>
</dbReference>
<protein>
    <submittedName>
        <fullName evidence="2">Uncharacterized protein</fullName>
    </submittedName>
</protein>
<keyword evidence="1" id="KW-0812">Transmembrane</keyword>
<feature type="transmembrane region" description="Helical" evidence="1">
    <location>
        <begin position="67"/>
        <end position="88"/>
    </location>
</feature>
<gene>
    <name evidence="2" type="ORF">CLV40_108204</name>
</gene>
<evidence type="ECO:0000256" key="1">
    <source>
        <dbReference type="SAM" id="Phobius"/>
    </source>
</evidence>
<keyword evidence="1" id="KW-1133">Transmembrane helix</keyword>
<name>A0A2S6GPS8_9PSEU</name>
<feature type="transmembrane region" description="Helical" evidence="1">
    <location>
        <begin position="95"/>
        <end position="113"/>
    </location>
</feature>
<dbReference type="RefSeq" id="WP_146108077.1">
    <property type="nucleotide sequence ID" value="NZ_CP154825.1"/>
</dbReference>
<feature type="transmembrane region" description="Helical" evidence="1">
    <location>
        <begin position="125"/>
        <end position="146"/>
    </location>
</feature>
<evidence type="ECO:0000313" key="3">
    <source>
        <dbReference type="Proteomes" id="UP000239203"/>
    </source>
</evidence>